<name>A0A1F4XHV7_9BACT</name>
<evidence type="ECO:0000313" key="1">
    <source>
        <dbReference type="EMBL" id="OGC81186.1"/>
    </source>
</evidence>
<protein>
    <submittedName>
        <fullName evidence="1">Uncharacterized protein</fullName>
    </submittedName>
</protein>
<dbReference type="Proteomes" id="UP000176185">
    <property type="component" value="Unassembled WGS sequence"/>
</dbReference>
<comment type="caution">
    <text evidence="1">The sequence shown here is derived from an EMBL/GenBank/DDBJ whole genome shotgun (WGS) entry which is preliminary data.</text>
</comment>
<sequence>MEEHRNIVQAEFFHVGGKNTHSLGDLFAECRERTSDDIELISGEMKRDTPTSMKIAVRFYDGSGILTNAALKFKALEEREKALATRIFSGAESRLRQRMLNFRASRLAGKILAMKERNVILAATELRVAYMAKEHIAVERPDRHFTLARGDELYELLEAAAKAKNVWFFVFEPNNLLADKNTVVAHAW</sequence>
<gene>
    <name evidence="1" type="ORF">A2943_00885</name>
</gene>
<organism evidence="1 2">
    <name type="scientific">Candidatus Adlerbacteria bacterium RIFCSPLOWO2_01_FULL_51_16</name>
    <dbReference type="NCBI Taxonomy" id="1797243"/>
    <lineage>
        <taxon>Bacteria</taxon>
        <taxon>Candidatus Adleribacteriota</taxon>
    </lineage>
</organism>
<dbReference type="AlphaFoldDB" id="A0A1F4XHV7"/>
<accession>A0A1F4XHV7</accession>
<reference evidence="1 2" key="1">
    <citation type="journal article" date="2016" name="Nat. Commun.">
        <title>Thousands of microbial genomes shed light on interconnected biogeochemical processes in an aquifer system.</title>
        <authorList>
            <person name="Anantharaman K."/>
            <person name="Brown C.T."/>
            <person name="Hug L.A."/>
            <person name="Sharon I."/>
            <person name="Castelle C.J."/>
            <person name="Probst A.J."/>
            <person name="Thomas B.C."/>
            <person name="Singh A."/>
            <person name="Wilkins M.J."/>
            <person name="Karaoz U."/>
            <person name="Brodie E.L."/>
            <person name="Williams K.H."/>
            <person name="Hubbard S.S."/>
            <person name="Banfield J.F."/>
        </authorList>
    </citation>
    <scope>NUCLEOTIDE SEQUENCE [LARGE SCALE GENOMIC DNA]</scope>
</reference>
<proteinExistence type="predicted"/>
<evidence type="ECO:0000313" key="2">
    <source>
        <dbReference type="Proteomes" id="UP000176185"/>
    </source>
</evidence>
<dbReference type="EMBL" id="MEWX01000003">
    <property type="protein sequence ID" value="OGC81186.1"/>
    <property type="molecule type" value="Genomic_DNA"/>
</dbReference>